<feature type="compositionally biased region" description="Low complexity" evidence="6">
    <location>
        <begin position="1712"/>
        <end position="1722"/>
    </location>
</feature>
<sequence>MSHHGSNANYGTLRRGIKATTSRIIGASIRKPGLSPAISLDRSMGYGAPEPSRFVDGVSFKGKLIGVLEVEAARGDRMCQEALAELKGAVRAAGEHKQRIAVTVAMDGIRLRDDRTGDCLYHHPVHKISFIAQDMTDTRAFGYIFGSPDAGHKFFGIKTEKTASQVVIAMRDLFQVVFEMKKKEIEKARSLLEEGRDGSDFKDEKPFDPFGDSFRPMALPPLSSGSGSKGGITIGGSSTLPSSASNKVRIPSTSSGGSNVSIANVPPPLAPPPLSARTRHDSTHSRQHHGATVSQHQHHPAVSSDSEHLEFTTKFPVDFNNMTRPGAQSVPPHDVHEDRYAVFKEVRPASDESLNDFKNSISFVNNRLAMSHEAVDAGHPRGNEFEDDWSINDLAGPSITDESEGRTGSNYDVFTELDPLGTGKIRPFIDKKDFFNDVRKPTKRLLRELGDGEDSHPGSPRTQTTGVIPTEVSVLVASSTLYSSSVHPFASTEAISGSYLSTQNIPTSTTSTTPMHISAIASHSFSESYSPPQDSYEDYRTHPTSEHQQFETPASGFADFNRFSGESPRSQRSDMSSSSLAEEVPAQLPVGTLTVALPPESFRDSPPSFSPPSQQSHQHSPQPQKRLLQQLSVQSSGVSPKTLPRCHKFHKQSSVDGDWDAPGQQEFEIPRTLPEENERTLPSMQRPSAEGMSAGGTSPRPRPRASLSKHLSVSSATLPFRVSHRFERKYSHDQNFEVYDQDHKYIHDKKFDIKYGQDQFSSPEPECRPFPNDDMEMAYDQAPLPPPRPAAIEPPPLPPKRQLTHVTLRPPPRPPTSSTDAHYLYINDKYDAPPGNTQSDTTTPPIPLPSRKPRYSEPPQQPSSVPSRANKPIFNVESIHFPRPNISPTHDASSTGAIPKLGTSRDSTPSKTSTPSGKSPRSGKRPSTGSIDLTNTSLDQLAAKLQIPVEQLAKMTVVELAACLAQIQLNQDENDHDSEMDDRNSFNIALRTSAEHISSVSRPSQPSSRDPSQDRTGMSLKEKAKFDEEEEFARFDAQFPVSPVNTPEFPLNLESRTHQSLGAPVSEDRYAVFRELTVVTTKKSVFDENFLTPQNSMEDEASEISSGTFKVNFVPPDFRQDSMDQKSSISDDLEHEREPKHWGSSGINEDEGVTIFRSPDISEYENFEPNFEAKFDEDFNSSDKLSLDMVEVACQRSPASHKLSTDSGKSPFTDDFSCVSQEEIARTLNATKSSNESLGKFEDDFVPPAETQDKYAVFRELALSETPKKPKSSTSSKSPFDDNFADNCPKEVNVLDSGFLSTTEAEGDKFDVFQDADVIKDEEVIEEEPSRKYHANPDGDSSNIAQEDNDSLNKSPFDDDFTNRSDRYEVLKEVESEREPSVEGGDGVIEESGDQTVRNRTSPYDESWRGSNHTTLYDDERGFNTNSPKCVEVNKKQSKESIEESPHVEGRNRAETTSSAAGLDSSFEVQDTGVHSDVYNGNSSFEDRNKSSNANNREPSPYEDCMSGSRDTSLELRNISRSTSDRRKSSLGSSSRQHYQMSPKSPISDRQQSRSSPYNGDGLTPPITRQAAARLSLSSVDSVVDVGPSQSPFDDNFSSAIGSVAEEVSFEAAFPNLQPLPDNFTDESATHKDPFTNEKLDVFIAENNAFADFENAFQQEKSTNGSTSARETPRTPNPSFDVVEDEQVFPDSETEFKVSARFAQQLSHPYDDNANIDDPNNIFRRNSDPFADDFFSEDLSKSEQVDTVQSAKGGEEDTTTWQEPFEVFNFRKGSSK</sequence>
<feature type="compositionally biased region" description="Polar residues" evidence="6">
    <location>
        <begin position="1394"/>
        <end position="1415"/>
    </location>
</feature>
<dbReference type="InterPro" id="IPR048561">
    <property type="entry name" value="Dab_PTB"/>
</dbReference>
<dbReference type="GO" id="GO:0030154">
    <property type="term" value="P:cell differentiation"/>
    <property type="evidence" value="ECO:0007669"/>
    <property type="project" value="UniProtKB-KW"/>
</dbReference>
<feature type="region of interest" description="Disordered" evidence="6">
    <location>
        <begin position="995"/>
        <end position="1019"/>
    </location>
</feature>
<feature type="region of interest" description="Disordered" evidence="6">
    <location>
        <begin position="1709"/>
        <end position="1728"/>
    </location>
</feature>
<dbReference type="EMBL" id="IACT01002911">
    <property type="protein sequence ID" value="LAC22167.1"/>
    <property type="molecule type" value="mRNA"/>
</dbReference>
<comment type="subcellular location">
    <subcellularLocation>
        <location evidence="1">Cytoplasm</location>
    </subcellularLocation>
</comment>
<feature type="compositionally biased region" description="Low complexity" evidence="6">
    <location>
        <begin position="998"/>
        <end position="1010"/>
    </location>
</feature>
<feature type="compositionally biased region" description="Polar residues" evidence="6">
    <location>
        <begin position="524"/>
        <end position="533"/>
    </location>
</feature>
<evidence type="ECO:0000256" key="4">
    <source>
        <dbReference type="ARBA" id="ARBA00022553"/>
    </source>
</evidence>
<name>A0A6A7FUI9_9CRUS</name>
<dbReference type="Pfam" id="PF00640">
    <property type="entry name" value="PID"/>
    <property type="match status" value="1"/>
</dbReference>
<evidence type="ECO:0000256" key="5">
    <source>
        <dbReference type="ARBA" id="ARBA00022782"/>
    </source>
</evidence>
<feature type="region of interest" description="Disordered" evidence="6">
    <location>
        <begin position="1264"/>
        <end position="1288"/>
    </location>
</feature>
<evidence type="ECO:0000256" key="3">
    <source>
        <dbReference type="ARBA" id="ARBA00022490"/>
    </source>
</evidence>
<accession>A0A6A7FUI9</accession>
<feature type="region of interest" description="Disordered" evidence="6">
    <location>
        <begin position="1741"/>
        <end position="1776"/>
    </location>
</feature>
<feature type="compositionally biased region" description="Basic and acidic residues" evidence="6">
    <location>
        <begin position="1432"/>
        <end position="1454"/>
    </location>
</feature>
<feature type="compositionally biased region" description="Basic and acidic residues" evidence="6">
    <location>
        <begin position="1361"/>
        <end position="1381"/>
    </location>
</feature>
<feature type="compositionally biased region" description="Low complexity" evidence="6">
    <location>
        <begin position="904"/>
        <end position="920"/>
    </location>
</feature>
<dbReference type="PANTHER" id="PTHR47695:SF3">
    <property type="entry name" value="PID DOMAIN-CONTAINING PROTEIN"/>
    <property type="match status" value="1"/>
</dbReference>
<feature type="compositionally biased region" description="Pro residues" evidence="6">
    <location>
        <begin position="265"/>
        <end position="274"/>
    </location>
</feature>
<feature type="region of interest" description="Disordered" evidence="6">
    <location>
        <begin position="1310"/>
        <end position="1570"/>
    </location>
</feature>
<organism evidence="8">
    <name type="scientific">Hirondellea gigas</name>
    <dbReference type="NCBI Taxonomy" id="1518452"/>
    <lineage>
        <taxon>Eukaryota</taxon>
        <taxon>Metazoa</taxon>
        <taxon>Ecdysozoa</taxon>
        <taxon>Arthropoda</taxon>
        <taxon>Crustacea</taxon>
        <taxon>Multicrustacea</taxon>
        <taxon>Malacostraca</taxon>
        <taxon>Eumalacostraca</taxon>
        <taxon>Peracarida</taxon>
        <taxon>Amphipoda</taxon>
        <taxon>Amphilochidea</taxon>
        <taxon>Lysianassida</taxon>
        <taxon>Lysianassidira</taxon>
        <taxon>Lysianassoidea</taxon>
        <taxon>Lysianassidae</taxon>
        <taxon>Hirondellea</taxon>
    </lineage>
</organism>
<feature type="domain" description="PID" evidence="7">
    <location>
        <begin position="56"/>
        <end position="188"/>
    </location>
</feature>
<feature type="compositionally biased region" description="Basic and acidic residues" evidence="6">
    <location>
        <begin position="1310"/>
        <end position="1337"/>
    </location>
</feature>
<feature type="region of interest" description="Disordered" evidence="6">
    <location>
        <begin position="650"/>
        <end position="714"/>
    </location>
</feature>
<protein>
    <submittedName>
        <fullName evidence="8">Protein disabled-like isoform X3</fullName>
    </submittedName>
</protein>
<keyword evidence="4" id="KW-0597">Phosphoprotein</keyword>
<dbReference type="InterPro" id="IPR006020">
    <property type="entry name" value="PTB/PI_dom"/>
</dbReference>
<feature type="compositionally biased region" description="Polar residues" evidence="6">
    <location>
        <begin position="1661"/>
        <end position="1670"/>
    </location>
</feature>
<dbReference type="SUPFAM" id="SSF50729">
    <property type="entry name" value="PH domain-like"/>
    <property type="match status" value="1"/>
</dbReference>
<keyword evidence="5" id="KW-0221">Differentiation</keyword>
<dbReference type="CDD" id="cd01215">
    <property type="entry name" value="PTB_Dab"/>
    <property type="match status" value="1"/>
</dbReference>
<feature type="compositionally biased region" description="Low complexity" evidence="6">
    <location>
        <begin position="605"/>
        <end position="626"/>
    </location>
</feature>
<evidence type="ECO:0000256" key="2">
    <source>
        <dbReference type="ARBA" id="ARBA00022473"/>
    </source>
</evidence>
<feature type="region of interest" description="Disordered" evidence="6">
    <location>
        <begin position="524"/>
        <end position="626"/>
    </location>
</feature>
<dbReference type="FunFam" id="2.30.29.30:FF:000262">
    <property type="entry name" value="Disabled, isoform F"/>
    <property type="match status" value="1"/>
</dbReference>
<feature type="compositionally biased region" description="Pro residues" evidence="6">
    <location>
        <begin position="783"/>
        <end position="799"/>
    </location>
</feature>
<feature type="region of interest" description="Disordered" evidence="6">
    <location>
        <begin position="192"/>
        <end position="308"/>
    </location>
</feature>
<evidence type="ECO:0000256" key="1">
    <source>
        <dbReference type="ARBA" id="ARBA00004496"/>
    </source>
</evidence>
<reference evidence="8" key="1">
    <citation type="submission" date="2017-11" db="EMBL/GenBank/DDBJ databases">
        <title>The sensing device of the deep-sea amphipod.</title>
        <authorList>
            <person name="Kobayashi H."/>
            <person name="Nagahama T."/>
            <person name="Arai W."/>
            <person name="Sasagawa Y."/>
            <person name="Umeda M."/>
            <person name="Hayashi T."/>
            <person name="Nikaido I."/>
            <person name="Watanabe H."/>
            <person name="Oguri K."/>
            <person name="Kitazato H."/>
            <person name="Fujioka K."/>
            <person name="Kido Y."/>
            <person name="Takami H."/>
        </authorList>
    </citation>
    <scope>NUCLEOTIDE SEQUENCE</scope>
    <source>
        <tissue evidence="8">Whole body</tissue>
    </source>
</reference>
<feature type="compositionally biased region" description="Polar residues" evidence="6">
    <location>
        <begin position="886"/>
        <end position="896"/>
    </location>
</feature>
<dbReference type="Gene3D" id="2.30.29.30">
    <property type="entry name" value="Pleckstrin-homology domain (PH domain)/Phosphotyrosine-binding domain (PTB)"/>
    <property type="match status" value="1"/>
</dbReference>
<keyword evidence="2" id="KW-0217">Developmental protein</keyword>
<evidence type="ECO:0000256" key="6">
    <source>
        <dbReference type="SAM" id="MobiDB-lite"/>
    </source>
</evidence>
<feature type="compositionally biased region" description="Basic and acidic residues" evidence="6">
    <location>
        <begin position="1132"/>
        <end position="1141"/>
    </location>
</feature>
<feature type="region of interest" description="Disordered" evidence="6">
    <location>
        <begin position="756"/>
        <end position="933"/>
    </location>
</feature>
<feature type="compositionally biased region" description="Low complexity" evidence="6">
    <location>
        <begin position="567"/>
        <end position="579"/>
    </location>
</feature>
<keyword evidence="3" id="KW-0963">Cytoplasm</keyword>
<dbReference type="SMART" id="SM00462">
    <property type="entry name" value="PTB"/>
    <property type="match status" value="1"/>
</dbReference>
<feature type="compositionally biased region" description="Basic and acidic residues" evidence="6">
    <location>
        <begin position="537"/>
        <end position="549"/>
    </location>
</feature>
<feature type="compositionally biased region" description="Polar residues" evidence="6">
    <location>
        <begin position="1537"/>
        <end position="1558"/>
    </location>
</feature>
<dbReference type="PROSITE" id="PS01179">
    <property type="entry name" value="PID"/>
    <property type="match status" value="1"/>
</dbReference>
<feature type="compositionally biased region" description="Polar residues" evidence="6">
    <location>
        <begin position="251"/>
        <end position="262"/>
    </location>
</feature>
<evidence type="ECO:0000313" key="8">
    <source>
        <dbReference type="EMBL" id="LAC22167.1"/>
    </source>
</evidence>
<dbReference type="GO" id="GO:0005737">
    <property type="term" value="C:cytoplasm"/>
    <property type="evidence" value="ECO:0007669"/>
    <property type="project" value="UniProtKB-SubCell"/>
</dbReference>
<dbReference type="PANTHER" id="PTHR47695">
    <property type="entry name" value="PID DOMAIN-CONTAINING PROTEIN"/>
    <property type="match status" value="1"/>
</dbReference>
<dbReference type="InterPro" id="IPR011993">
    <property type="entry name" value="PH-like_dom_sf"/>
</dbReference>
<feature type="region of interest" description="Disordered" evidence="6">
    <location>
        <begin position="448"/>
        <end position="467"/>
    </location>
</feature>
<proteinExistence type="evidence at transcript level"/>
<evidence type="ECO:0000259" key="7">
    <source>
        <dbReference type="PROSITE" id="PS01179"/>
    </source>
</evidence>
<feature type="compositionally biased region" description="Basic and acidic residues" evidence="6">
    <location>
        <begin position="192"/>
        <end position="207"/>
    </location>
</feature>
<feature type="region of interest" description="Disordered" evidence="6">
    <location>
        <begin position="1654"/>
        <end position="1683"/>
    </location>
</feature>
<feature type="region of interest" description="Disordered" evidence="6">
    <location>
        <begin position="1115"/>
        <end position="1149"/>
    </location>
</feature>